<evidence type="ECO:0000256" key="8">
    <source>
        <dbReference type="ARBA" id="ARBA00022679"/>
    </source>
</evidence>
<evidence type="ECO:0000256" key="9">
    <source>
        <dbReference type="ARBA" id="ARBA00022691"/>
    </source>
</evidence>
<dbReference type="InterPro" id="IPR039736">
    <property type="entry name" value="L_poly_C"/>
</dbReference>
<dbReference type="Pfam" id="PF21081">
    <property type="entry name" value="Methyltrans_Mon_3rd"/>
    <property type="match status" value="1"/>
</dbReference>
<keyword evidence="15" id="KW-0693">Viral RNA replication</keyword>
<dbReference type="InterPro" id="IPR026890">
    <property type="entry name" value="Mononeg_mRNAcap"/>
</dbReference>
<evidence type="ECO:0000256" key="24">
    <source>
        <dbReference type="ARBA" id="ARBA00047332"/>
    </source>
</evidence>
<evidence type="ECO:0000256" key="25">
    <source>
        <dbReference type="ARBA" id="ARBA00047370"/>
    </source>
</evidence>
<dbReference type="Pfam" id="PF00946">
    <property type="entry name" value="Mononeg_RNA_pol"/>
    <property type="match status" value="1"/>
</dbReference>
<accession>A0A0B5KRL8</accession>
<keyword evidence="18" id="KW-0511">Multifunctional enzyme</keyword>
<comment type="subcellular location">
    <subcellularLocation>
        <location evidence="1">Host cytoplasm</location>
    </subcellularLocation>
    <subcellularLocation>
        <location evidence="2">Virion</location>
    </subcellularLocation>
</comment>
<dbReference type="InterPro" id="IPR048397">
    <property type="entry name" value="Methyltrans_Mon_CD"/>
</dbReference>
<dbReference type="InterPro" id="IPR025786">
    <property type="entry name" value="Mononega_L_MeTrfase"/>
</dbReference>
<sequence length="2134" mass="244422">MSFSELLNEDHLWVDDSESSFSFDDLTDYEIEVNDYMGNLPKMEHLNNVDYSLNSPLTIDETVEFLDYCLTGRAGKRWNMKKWIARKEIFTPFLQKYRYKDPAKNHQWVGSLGFTKSLDLKLAKSFISMVNKDAADTSEVVIAFLKTWLKKDYQYRHRDKILDRIMKWCQFFLEFHQITLILNSCSKEELKYLVTKNQGKLLQGKSDSIGALVQTHNFGSVVISEGFCFFLQHEIVADRNLILMVKDMCAARFHSLLSLMGRYDEMFPENAWAILDSFYREGDKLLMSKGNEAFDVIKLIEPACNLRLTQLARMHRPLIPEFEDFGLHVHKSIDTVCEKLRVKKDLFKMIENCENVEMVLTMYGSFRHWGHPYIDYLNGLRLLHYQVNCEKQIDTNYANQLASDLAYIVLHDQFKKKKTWMVDIDQMDRNNLMYPFVKQNTWPTPALIDDFGDHWHQLPLKKCFDIPDMFDPSTLYSDKSHSMNKNEVIDFMRKNPDQPIPSKKVLYTLLTRPSRDWPTFLKQINDEGLDINALIIGLREKEREIKINGRFFSLMSWDLRDYFVITEYLIKTHFVPLFYGLTMADDMTTVVRKMMENTSGQGSDDYEHIGIANHLDYEKWNNHQRYQSTEPVFTVMGKFLGYPNLIARTHEFFEKSFIYHGGRADLMKISNGNIVNKDPSKMVCWQGQKGGLEGLRQKGWSILNLLVIRREGQDRNTRIRCLAQGDNQVICTQYKLQKFRTEEELKTNITNIVANNQYILKRIEDGTKKIGLMINQDETMQSADYLNYGKIPIFRGNMRNLETKRWARVTCVTNDQVPTLANTMSTVSTNALTVAHYSASPINAMFHLNFLSNFARRLIEDHNPAIRASVREKLKDPEKLETREHKIATAYLDPSLGGVCGTSLTRFLIRQFPDPVTESLTFLKMVYRGTSKLWLRKLICEMGEIPVTFAKLADKKKLIENPLSLNIPRGVDILTMIKNKIKEKLLNERHKVKNGLIRGALDYHKREEDSLYAFLFSINPLFPRFVSEYKSATFLGITESLIELFQNSRTIRNVFSKHLSRELDSIMVKSEVISYAVLLKFGTNRHPKTLWKCSATYADLLRKASWGQKILGATVPHPAEFLTCTKIKSGRCLKCEQPGEAALYVGLIIPDGLKDYWRVRGPYAAYLGSSTNESTSILRPWEKETNIPMLTRASNLRKSIGWFVLPESNLAESIYQNLHALTGEDWDRVSANFKRTGSALHRFRCSRQSSGGYAAQSPVKLTRISTTTSTLQDLGDQNYDFMFQTCILYAQMTAGELHDGDPHYGGYHFHFACVECLRPIDEPILDTESTYKHKDIYTLLNKWKPENSAWFTSRMIPELEEGDWSKVPPAEKSFHIGRAEGFLFGEKLTTGRSTAVEGTLFPLTLAKKVNPVLYCDGLLDGLLRASSLNVIFRYSVNELKNPKAALIGGVLFLVSRISEDLALQNLWREERFLMLFMSIPHRTPPSYPLKGQDLGSLGRNYLEHRLLRLASIWVRTAVEKTTVWLFSDMGDLRSAGLLGLSSQLVKILYTNHLTERTKNQIRERMSIIVALRTESDLTSDQVRCVLTGVLTTDSEVRHAAKDMSKYITPSKRHVNENAWGPELACDIYSVELPYSPDPGAPEENMSIPRKQNPLISGLRLFQCATGSHYKVRSILICLNIQIRDALCGGDGSGGIGSMVLRLSSRSRLIFNSLLDLSGVNLRGSNPAPPSAINMVEEVADRCVNLKTAWLNPHDLTDSETWLYFIELKKEHGLHLNLIVLDMEAKDNGAIRDIIKHLKDHMYQLLESKCTVIFKTYGKFLLDAELSCVSILGSFFARTCLTFTEVSSSSTSEAYVVFQDLLDGQITHMHPDWKVVKTFVKSLPVFQSESDEFARALQLKKYNFMMGVPERYQTDVLLDLTDLFRSLGVETGVSYKIASYLYSKRFTNTISEVVVAMIVACNSLISITRGFPCPPRPPSDPDVLHLGVIFVGVGLWSSYVCEEIYPYVNANAVMEGVFPFSWSYYKDNGFHYHQWSISQNLHVKKHLHLDSKMASIGQVIRILRRSFPSNLSPMDVKTMNADLQTFNRHLKVEYFEHLTGVLGSMFSDYLNATSTQSNPTFSSPDLGATVPHYTS</sequence>
<dbReference type="Proteomes" id="UP000202884">
    <property type="component" value="Segment"/>
</dbReference>
<evidence type="ECO:0000256" key="27">
    <source>
        <dbReference type="SAM" id="MobiDB-lite"/>
    </source>
</evidence>
<keyword evidence="6" id="KW-0489">Methyltransferase</keyword>
<evidence type="ECO:0000313" key="31">
    <source>
        <dbReference type="Proteomes" id="UP000202884"/>
    </source>
</evidence>
<proteinExistence type="predicted"/>
<keyword evidence="10" id="KW-0548">Nucleotidyltransferase</keyword>
<keyword evidence="13" id="KW-0067">ATP-binding</keyword>
<keyword evidence="14" id="KW-0946">Virion</keyword>
<name>A0A0B5KRL8_9RHAB</name>
<dbReference type="PROSITE" id="PS50526">
    <property type="entry name" value="RDRP_SSRNA_NEG_NONSEG"/>
    <property type="match status" value="1"/>
</dbReference>
<dbReference type="GO" id="GO:0016787">
    <property type="term" value="F:hydrolase activity"/>
    <property type="evidence" value="ECO:0007669"/>
    <property type="project" value="UniProtKB-KW"/>
</dbReference>
<evidence type="ECO:0000259" key="28">
    <source>
        <dbReference type="PROSITE" id="PS50526"/>
    </source>
</evidence>
<dbReference type="PROSITE" id="PS51590">
    <property type="entry name" value="SAM_MT_MNV_L"/>
    <property type="match status" value="1"/>
</dbReference>
<comment type="catalytic activity">
    <reaction evidence="20">
        <text>a 5'-end (5'-triphosphoguanosine)-(2'-O-methyladenylyl)-adenylyl-cytidylyl-adenosine in mRNA + S-adenosyl-L-methionine = a 5'-end (N(7)-methyl 5'-triphosphoguanosine)-(2'-O-methyladenylyl)-adenylyl-cytidylyl-adenosine in mRNA + S-adenosyl-L-homocysteine</text>
        <dbReference type="Rhea" id="RHEA:65440"/>
        <dbReference type="Rhea" id="RHEA-COMP:16798"/>
        <dbReference type="Rhea" id="RHEA-COMP:16801"/>
        <dbReference type="ChEBI" id="CHEBI:57856"/>
        <dbReference type="ChEBI" id="CHEBI:59789"/>
        <dbReference type="ChEBI" id="CHEBI:156482"/>
        <dbReference type="ChEBI" id="CHEBI:156483"/>
    </reaction>
</comment>
<keyword evidence="31" id="KW-1185">Reference proteome</keyword>
<feature type="domain" description="RdRp catalytic" evidence="28">
    <location>
        <begin position="609"/>
        <end position="796"/>
    </location>
</feature>
<protein>
    <recommendedName>
        <fullName evidence="23">Replicase</fullName>
        <ecNumber evidence="21">2.1.1.375</ecNumber>
        <ecNumber evidence="3">2.7.7.48</ecNumber>
        <ecNumber evidence="4">2.7.7.88</ecNumber>
    </recommendedName>
    <alternativeName>
        <fullName evidence="22">Transcriptase</fullName>
    </alternativeName>
</protein>
<dbReference type="PIRSF" id="PIRSF037546">
    <property type="entry name" value="RNA_pol_RhabdoV_sub"/>
    <property type="match status" value="1"/>
</dbReference>
<keyword evidence="7" id="KW-0507">mRNA processing</keyword>
<keyword evidence="11" id="KW-0547">Nucleotide-binding</keyword>
<comment type="catalytic activity">
    <reaction evidence="25">
        <text>a 5'-end (5'-triphosphoguanosine)-adenylyl-adenylyl-cytidylyl-adenosine in mRNA + 2 S-adenosyl-L-methionine = a 5'-end (N(7)-methyl 5'-triphosphoguanosine)-(2'-O-methyladenylyl)-adenylyl-cytidylyl-adenosine in mRNA + 2 S-adenosyl-L-homocysteine + H(+)</text>
        <dbReference type="Rhea" id="RHEA:65376"/>
        <dbReference type="Rhea" id="RHEA-COMP:16797"/>
        <dbReference type="Rhea" id="RHEA-COMP:16798"/>
        <dbReference type="ChEBI" id="CHEBI:15378"/>
        <dbReference type="ChEBI" id="CHEBI:57856"/>
        <dbReference type="ChEBI" id="CHEBI:59789"/>
        <dbReference type="ChEBI" id="CHEBI:156483"/>
        <dbReference type="ChEBI" id="CHEBI:156484"/>
        <dbReference type="EC" id="2.1.1.375"/>
    </reaction>
</comment>
<evidence type="ECO:0000256" key="26">
    <source>
        <dbReference type="ARBA" id="ARBA00048548"/>
    </source>
</evidence>
<dbReference type="GO" id="GO:0005524">
    <property type="term" value="F:ATP binding"/>
    <property type="evidence" value="ECO:0007669"/>
    <property type="project" value="UniProtKB-KW"/>
</dbReference>
<evidence type="ECO:0000256" key="23">
    <source>
        <dbReference type="ARBA" id="ARBA00031012"/>
    </source>
</evidence>
<evidence type="ECO:0000256" key="7">
    <source>
        <dbReference type="ARBA" id="ARBA00022664"/>
    </source>
</evidence>
<evidence type="ECO:0000256" key="13">
    <source>
        <dbReference type="ARBA" id="ARBA00022840"/>
    </source>
</evidence>
<dbReference type="InterPro" id="IPR014023">
    <property type="entry name" value="Mononeg_RNA_pol_cat"/>
</dbReference>
<evidence type="ECO:0000256" key="18">
    <source>
        <dbReference type="ARBA" id="ARBA00023268"/>
    </source>
</evidence>
<evidence type="ECO:0000256" key="19">
    <source>
        <dbReference type="ARBA" id="ARBA00024494"/>
    </source>
</evidence>
<evidence type="ECO:0000259" key="29">
    <source>
        <dbReference type="PROSITE" id="PS51590"/>
    </source>
</evidence>
<evidence type="ECO:0000256" key="5">
    <source>
        <dbReference type="ARBA" id="ARBA00022484"/>
    </source>
</evidence>
<evidence type="ECO:0000256" key="2">
    <source>
        <dbReference type="ARBA" id="ARBA00004328"/>
    </source>
</evidence>
<evidence type="ECO:0000256" key="12">
    <source>
        <dbReference type="ARBA" id="ARBA00022801"/>
    </source>
</evidence>
<dbReference type="InterPro" id="IPR048398">
    <property type="entry name" value="Methyltrans_Mon_C"/>
</dbReference>
<evidence type="ECO:0000256" key="1">
    <source>
        <dbReference type="ARBA" id="ARBA00004192"/>
    </source>
</evidence>
<dbReference type="GeneID" id="29126933"/>
<feature type="region of interest" description="Disordered" evidence="27">
    <location>
        <begin position="2115"/>
        <end position="2134"/>
    </location>
</feature>
<evidence type="ECO:0000256" key="21">
    <source>
        <dbReference type="ARBA" id="ARBA00026099"/>
    </source>
</evidence>
<dbReference type="Pfam" id="PF14314">
    <property type="entry name" value="Methyltrans_Mon_2nd"/>
    <property type="match status" value="1"/>
</dbReference>
<keyword evidence="5 30" id="KW-0696">RNA-directed RNA polymerase</keyword>
<dbReference type="EMBL" id="KM817646">
    <property type="protein sequence ID" value="AJG39161.1"/>
    <property type="molecule type" value="Viral_cRNA"/>
</dbReference>
<dbReference type="InterPro" id="IPR039530">
    <property type="entry name" value="L_methyltransferase_rhabdo"/>
</dbReference>
<dbReference type="GO" id="GO:0003968">
    <property type="term" value="F:RNA-directed RNA polymerase activity"/>
    <property type="evidence" value="ECO:0007669"/>
    <property type="project" value="UniProtKB-KW"/>
</dbReference>
<evidence type="ECO:0000256" key="14">
    <source>
        <dbReference type="ARBA" id="ARBA00022844"/>
    </source>
</evidence>
<dbReference type="EC" id="2.7.7.88" evidence="4"/>
<keyword evidence="9" id="KW-0949">S-adenosyl-L-methionine</keyword>
<organism evidence="30 31">
    <name type="scientific">Wuhan Fly Virus 2</name>
    <dbReference type="NCBI Taxonomy" id="1608102"/>
    <lineage>
        <taxon>Viruses</taxon>
        <taxon>Riboviria</taxon>
        <taxon>Orthornavirae</taxon>
        <taxon>Negarnaviricota</taxon>
        <taxon>Haploviricotina</taxon>
        <taxon>Monjiviricetes</taxon>
        <taxon>Mononegavirales</taxon>
        <taxon>Rhabdoviridae</taxon>
        <taxon>Alpharhabdovirinae</taxon>
        <taxon>Sigmavirus</taxon>
        <taxon>Sigmavirus domestica</taxon>
    </lineage>
</organism>
<evidence type="ECO:0000256" key="17">
    <source>
        <dbReference type="ARBA" id="ARBA00023200"/>
    </source>
</evidence>
<evidence type="ECO:0000256" key="4">
    <source>
        <dbReference type="ARBA" id="ARBA00012582"/>
    </source>
</evidence>
<keyword evidence="16" id="KW-0506">mRNA capping</keyword>
<comment type="catalytic activity">
    <reaction evidence="19">
        <text>a 5'-end triphospho-adenylyl-adenylyl-cytidylyl-adenosine in mRNA + GDP + H(+) = a 5'-end (5'-triphosphoguanosine)-adenylyl-adenylyl-cytidylyl-adenosine in mRNA + diphosphate</text>
        <dbReference type="Rhea" id="RHEA:65436"/>
        <dbReference type="Rhea" id="RHEA-COMP:16797"/>
        <dbReference type="Rhea" id="RHEA-COMP:16799"/>
        <dbReference type="ChEBI" id="CHEBI:15378"/>
        <dbReference type="ChEBI" id="CHEBI:33019"/>
        <dbReference type="ChEBI" id="CHEBI:58189"/>
        <dbReference type="ChEBI" id="CHEBI:156484"/>
        <dbReference type="ChEBI" id="CHEBI:156503"/>
        <dbReference type="EC" id="2.7.7.88"/>
    </reaction>
</comment>
<keyword evidence="12" id="KW-0378">Hydrolase</keyword>
<dbReference type="RefSeq" id="YP_009304656.1">
    <property type="nucleotide sequence ID" value="NC_031278.1"/>
</dbReference>
<dbReference type="EC" id="2.7.7.48" evidence="3"/>
<evidence type="ECO:0000256" key="6">
    <source>
        <dbReference type="ARBA" id="ARBA00022603"/>
    </source>
</evidence>
<evidence type="ECO:0000256" key="3">
    <source>
        <dbReference type="ARBA" id="ARBA00012494"/>
    </source>
</evidence>
<dbReference type="NCBIfam" id="TIGR04198">
    <property type="entry name" value="paramyx_RNAcap"/>
    <property type="match status" value="1"/>
</dbReference>
<keyword evidence="17" id="KW-1035">Host cytoplasm</keyword>
<evidence type="ECO:0000256" key="16">
    <source>
        <dbReference type="ARBA" id="ARBA00023042"/>
    </source>
</evidence>
<dbReference type="InterPro" id="IPR017234">
    <property type="entry name" value="RNA-dir_pol_rhabdovirus"/>
</dbReference>
<reference evidence="30 31" key="1">
    <citation type="journal article" date="2015" name="Elife">
        <title>Unprecedented genomic diversity of RNA viruses in arthropods reveals the ancestry of negative-sense RNA viruses.</title>
        <authorList>
            <person name="Li C.X."/>
            <person name="Shi M."/>
            <person name="Tian J.H."/>
            <person name="Lin X.D."/>
            <person name="Kang Y.J."/>
            <person name="Chen L.J."/>
            <person name="Qin X.C."/>
            <person name="Xu J."/>
            <person name="Holmes E.C."/>
            <person name="Zhang Y.Z."/>
        </authorList>
    </citation>
    <scope>NUCLEOTIDE SEQUENCE [LARGE SCALE GENOMIC DNA]</scope>
    <source>
        <strain evidence="30 31">SYY1-3</strain>
    </source>
</reference>
<feature type="domain" description="Mononegavirus-type SAM-dependent 2'-O-MTase" evidence="29">
    <location>
        <begin position="1659"/>
        <end position="1856"/>
    </location>
</feature>
<dbReference type="Pfam" id="PF14318">
    <property type="entry name" value="Mononeg_mRNAcap"/>
    <property type="match status" value="1"/>
</dbReference>
<evidence type="ECO:0000256" key="22">
    <source>
        <dbReference type="ARBA" id="ARBA00030436"/>
    </source>
</evidence>
<dbReference type="GO" id="GO:0004482">
    <property type="term" value="F:mRNA 5'-cap (guanine-N7-)-methyltransferase activity"/>
    <property type="evidence" value="ECO:0007669"/>
    <property type="project" value="InterPro"/>
</dbReference>
<evidence type="ECO:0000313" key="30">
    <source>
        <dbReference type="EMBL" id="AJG39161.1"/>
    </source>
</evidence>
<evidence type="ECO:0000256" key="20">
    <source>
        <dbReference type="ARBA" id="ARBA00024499"/>
    </source>
</evidence>
<keyword evidence="8" id="KW-0808">Transferase</keyword>
<evidence type="ECO:0000256" key="11">
    <source>
        <dbReference type="ARBA" id="ARBA00022741"/>
    </source>
</evidence>
<dbReference type="GO" id="GO:0044423">
    <property type="term" value="C:virion component"/>
    <property type="evidence" value="ECO:0007669"/>
    <property type="project" value="UniProtKB-KW"/>
</dbReference>
<evidence type="ECO:0000256" key="10">
    <source>
        <dbReference type="ARBA" id="ARBA00022695"/>
    </source>
</evidence>
<comment type="catalytic activity">
    <reaction evidence="24">
        <text>a 5'-end (5'-triphosphoguanosine)-adenylyl-adenylyl-cytidylyl-adenosine in mRNA + S-adenosyl-L-methionine = a 5'-end (5'-triphosphoguanosine)-(2'-O-methyladenylyl)-adenylyl-cytidylyl-adenosine in mRNA + S-adenosyl-L-homocysteine + H(+)</text>
        <dbReference type="Rhea" id="RHEA:65380"/>
        <dbReference type="Rhea" id="RHEA-COMP:16797"/>
        <dbReference type="Rhea" id="RHEA-COMP:16801"/>
        <dbReference type="ChEBI" id="CHEBI:15378"/>
        <dbReference type="ChEBI" id="CHEBI:57856"/>
        <dbReference type="ChEBI" id="CHEBI:59789"/>
        <dbReference type="ChEBI" id="CHEBI:156482"/>
        <dbReference type="ChEBI" id="CHEBI:156484"/>
    </reaction>
</comment>
<comment type="catalytic activity">
    <reaction evidence="26">
        <text>GTP + H2O = GDP + phosphate + H(+)</text>
        <dbReference type="Rhea" id="RHEA:19669"/>
        <dbReference type="ChEBI" id="CHEBI:15377"/>
        <dbReference type="ChEBI" id="CHEBI:15378"/>
        <dbReference type="ChEBI" id="CHEBI:37565"/>
        <dbReference type="ChEBI" id="CHEBI:43474"/>
        <dbReference type="ChEBI" id="CHEBI:58189"/>
    </reaction>
</comment>
<gene>
    <name evidence="30" type="primary">L</name>
</gene>
<dbReference type="KEGG" id="vg:29126933"/>
<dbReference type="GO" id="GO:0030430">
    <property type="term" value="C:host cell cytoplasm"/>
    <property type="evidence" value="ECO:0007669"/>
    <property type="project" value="UniProtKB-SubCell"/>
</dbReference>
<dbReference type="EC" id="2.1.1.375" evidence="21"/>
<dbReference type="Pfam" id="PF21080">
    <property type="entry name" value="Methyltrans_Mon_1st"/>
    <property type="match status" value="1"/>
</dbReference>
<evidence type="ECO:0000256" key="15">
    <source>
        <dbReference type="ARBA" id="ARBA00022953"/>
    </source>
</evidence>